<feature type="region of interest" description="Disordered" evidence="1">
    <location>
        <begin position="202"/>
        <end position="230"/>
    </location>
</feature>
<dbReference type="EMBL" id="JAPFFF010000004">
    <property type="protein sequence ID" value="KAK8891669.1"/>
    <property type="molecule type" value="Genomic_DNA"/>
</dbReference>
<feature type="compositionally biased region" description="Low complexity" evidence="1">
    <location>
        <begin position="84"/>
        <end position="95"/>
    </location>
</feature>
<name>A0ABR2KKJ4_9EUKA</name>
<protein>
    <recommendedName>
        <fullName evidence="4">Initiator binding domain-containing protein</fullName>
    </recommendedName>
</protein>
<gene>
    <name evidence="2" type="ORF">M9Y10_028889</name>
</gene>
<evidence type="ECO:0008006" key="4">
    <source>
        <dbReference type="Google" id="ProtNLM"/>
    </source>
</evidence>
<evidence type="ECO:0000313" key="2">
    <source>
        <dbReference type="EMBL" id="KAK8891669.1"/>
    </source>
</evidence>
<accession>A0ABR2KKJ4</accession>
<dbReference type="Proteomes" id="UP001470230">
    <property type="component" value="Unassembled WGS sequence"/>
</dbReference>
<feature type="compositionally biased region" description="Polar residues" evidence="1">
    <location>
        <begin position="1"/>
        <end position="18"/>
    </location>
</feature>
<evidence type="ECO:0000313" key="3">
    <source>
        <dbReference type="Proteomes" id="UP001470230"/>
    </source>
</evidence>
<evidence type="ECO:0000256" key="1">
    <source>
        <dbReference type="SAM" id="MobiDB-lite"/>
    </source>
</evidence>
<feature type="compositionally biased region" description="Polar residues" evidence="1">
    <location>
        <begin position="297"/>
        <end position="310"/>
    </location>
</feature>
<organism evidence="2 3">
    <name type="scientific">Tritrichomonas musculus</name>
    <dbReference type="NCBI Taxonomy" id="1915356"/>
    <lineage>
        <taxon>Eukaryota</taxon>
        <taxon>Metamonada</taxon>
        <taxon>Parabasalia</taxon>
        <taxon>Tritrichomonadida</taxon>
        <taxon>Tritrichomonadidae</taxon>
        <taxon>Tritrichomonas</taxon>
    </lineage>
</organism>
<feature type="compositionally biased region" description="Low complexity" evidence="1">
    <location>
        <begin position="259"/>
        <end position="276"/>
    </location>
</feature>
<sequence length="602" mass="69189">MNKSFEQQNRISNQTFTTNHSQSNGINNSSNFFSETDKNNLFSFNLPANEIDIFDLSADIYDLPQANFFATDTSHVQESHQNRRPSNSNSNTSFSTNAFRAVNNEANNNSSIFQLQQNQQDKPPQEQTKFKSDIFGADVVTSLNLLSYTNKNPKNAEFKTLRDYDTSPEGYVDYNKSPDTDDIFFFERKNLLIQNHQVKLKNGEDGVDNNANKQNSNEKNKIETKETSNSKSTFLDSFGNSFFNSDFLYENIFDDQQDKQQIPQSQSPISQPHSSSNNESIFIPNRNFSSDDKPQHPESQPEQTQRQLSLHENNQHHIQSMPQFNINSTLSNFNVPFSSPSSTNDLYQYHQNSSNTFVQPSIQYQFQFSNQTQTQNQRSSTAPIPSPLTINNQMTSSTSTIPIDFSMGSMTTDDPNAFYALSAQSFNMAMSNRSLLFQPMALSFEPYEYWLFQERTLSFNDLVCKFFRHNKTNFTKFMYKLYDMLRITTVFPSLRHAVGVYFINNVAISVDKYAMINMLALNPKNVDGSLFHKQGNFPTHGFIEVSNENYKEAGFTKNPVYKSKSVRILFNKDHKFVNKVMSTAELDAIAYENKSKKTYKRK</sequence>
<feature type="compositionally biased region" description="Basic and acidic residues" evidence="1">
    <location>
        <begin position="216"/>
        <end position="228"/>
    </location>
</feature>
<feature type="region of interest" description="Disordered" evidence="1">
    <location>
        <begin position="258"/>
        <end position="310"/>
    </location>
</feature>
<reference evidence="2 3" key="1">
    <citation type="submission" date="2024-04" db="EMBL/GenBank/DDBJ databases">
        <title>Tritrichomonas musculus Genome.</title>
        <authorList>
            <person name="Alves-Ferreira E."/>
            <person name="Grigg M."/>
            <person name="Lorenzi H."/>
            <person name="Galac M."/>
        </authorList>
    </citation>
    <scope>NUCLEOTIDE SEQUENCE [LARGE SCALE GENOMIC DNA]</scope>
    <source>
        <strain evidence="2 3">EAF2021</strain>
    </source>
</reference>
<comment type="caution">
    <text evidence="2">The sequence shown here is derived from an EMBL/GenBank/DDBJ whole genome shotgun (WGS) entry which is preliminary data.</text>
</comment>
<feature type="region of interest" description="Disordered" evidence="1">
    <location>
        <begin position="74"/>
        <end position="95"/>
    </location>
</feature>
<feature type="region of interest" description="Disordered" evidence="1">
    <location>
        <begin position="1"/>
        <end position="23"/>
    </location>
</feature>
<keyword evidence="3" id="KW-1185">Reference proteome</keyword>
<proteinExistence type="predicted"/>